<organism evidence="4 5">
    <name type="scientific">Ophiocordyceps camponoti-floridani</name>
    <dbReference type="NCBI Taxonomy" id="2030778"/>
    <lineage>
        <taxon>Eukaryota</taxon>
        <taxon>Fungi</taxon>
        <taxon>Dikarya</taxon>
        <taxon>Ascomycota</taxon>
        <taxon>Pezizomycotina</taxon>
        <taxon>Sordariomycetes</taxon>
        <taxon>Hypocreomycetidae</taxon>
        <taxon>Hypocreales</taxon>
        <taxon>Ophiocordycipitaceae</taxon>
        <taxon>Ophiocordyceps</taxon>
    </lineage>
</organism>
<dbReference type="AlphaFoldDB" id="A0A8H4VB72"/>
<feature type="compositionally biased region" description="Pro residues" evidence="1">
    <location>
        <begin position="108"/>
        <end position="134"/>
    </location>
</feature>
<dbReference type="SUPFAM" id="SSF51445">
    <property type="entry name" value="(Trans)glycosidases"/>
    <property type="match status" value="1"/>
</dbReference>
<comment type="caution">
    <text evidence="4">The sequence shown here is derived from an EMBL/GenBank/DDBJ whole genome shotgun (WGS) entry which is preliminary data.</text>
</comment>
<dbReference type="InterPro" id="IPR053183">
    <property type="entry name" value="ASL1"/>
</dbReference>
<evidence type="ECO:0000256" key="2">
    <source>
        <dbReference type="SAM" id="SignalP"/>
    </source>
</evidence>
<dbReference type="InterPro" id="IPR024655">
    <property type="entry name" value="Asl1_glyco_hydro_catalytic"/>
</dbReference>
<accession>A0A8H4VB72</accession>
<dbReference type="PANTHER" id="PTHR34154">
    <property type="entry name" value="ALKALI-SENSITIVE LINKAGE PROTEIN 1"/>
    <property type="match status" value="1"/>
</dbReference>
<keyword evidence="4" id="KW-0378">Hydrolase</keyword>
<reference evidence="4 5" key="1">
    <citation type="journal article" date="2020" name="G3 (Bethesda)">
        <title>Genetic Underpinnings of Host Manipulation by Ophiocordyceps as Revealed by Comparative Transcriptomics.</title>
        <authorList>
            <person name="Will I."/>
            <person name="Das B."/>
            <person name="Trinh T."/>
            <person name="Brachmann A."/>
            <person name="Ohm R.A."/>
            <person name="de Bekker C."/>
        </authorList>
    </citation>
    <scope>NUCLEOTIDE SEQUENCE [LARGE SCALE GENOMIC DNA]</scope>
    <source>
        <strain evidence="4 5">EC05</strain>
    </source>
</reference>
<keyword evidence="2" id="KW-0732">Signal</keyword>
<keyword evidence="5" id="KW-1185">Reference proteome</keyword>
<dbReference type="GO" id="GO:0071966">
    <property type="term" value="P:fungal-type cell wall polysaccharide metabolic process"/>
    <property type="evidence" value="ECO:0007669"/>
    <property type="project" value="TreeGrafter"/>
</dbReference>
<dbReference type="PANTHER" id="PTHR34154:SF10">
    <property type="entry name" value="ASL1-LIKE GLYCOSYL HYDROLASE CATALYTIC DOMAIN-CONTAINING PROTEIN"/>
    <property type="match status" value="1"/>
</dbReference>
<feature type="region of interest" description="Disordered" evidence="1">
    <location>
        <begin position="152"/>
        <end position="180"/>
    </location>
</feature>
<feature type="compositionally biased region" description="Basic and acidic residues" evidence="1">
    <location>
        <begin position="82"/>
        <end position="93"/>
    </location>
</feature>
<proteinExistence type="predicted"/>
<feature type="compositionally biased region" description="Low complexity" evidence="1">
    <location>
        <begin position="161"/>
        <end position="179"/>
    </location>
</feature>
<dbReference type="GO" id="GO:0009277">
    <property type="term" value="C:fungal-type cell wall"/>
    <property type="evidence" value="ECO:0007669"/>
    <property type="project" value="TreeGrafter"/>
</dbReference>
<evidence type="ECO:0000259" key="3">
    <source>
        <dbReference type="Pfam" id="PF11790"/>
    </source>
</evidence>
<dbReference type="GO" id="GO:0016787">
    <property type="term" value="F:hydrolase activity"/>
    <property type="evidence" value="ECO:0007669"/>
    <property type="project" value="UniProtKB-KW"/>
</dbReference>
<dbReference type="Proteomes" id="UP000562929">
    <property type="component" value="Unassembled WGS sequence"/>
</dbReference>
<evidence type="ECO:0000256" key="1">
    <source>
        <dbReference type="SAM" id="MobiDB-lite"/>
    </source>
</evidence>
<feature type="domain" description="Asl1-like glycosyl hydrolase catalytic" evidence="3">
    <location>
        <begin position="182"/>
        <end position="415"/>
    </location>
</feature>
<dbReference type="OrthoDB" id="43654at2759"/>
<name>A0A8H4VB72_9HYPO</name>
<sequence>MFTTKMVVLAALASLAGQAAAFNSHRHLHRRMIGEHKAGATHWVTVYETQYTTVYDQEPTGAAKPEDKAVYAPEPAKPTSQPDKKPVHYKSEAPVKPPAPAYKAPAPAYKPPPPPAPAPQAPAPAPLPRPPPFRSSPRLRLSSLLVASYVPPVAPKPPSTGPSNPSGPSQGSSGSPFSGKRGLAYNKAGLANKFSGQCNGCTPWAYNWGSSPDGLSPDISYVPMMWGNKDDAVKNWHSDAQKALANGCKAMLSINEPDMASQANMSPQAAAEFHVRHMNPYGGKALIGSPAVTNSGQSGQGIEWLKAFVKACDALPDKCVVDFCVVHWYSPPEYSNTLFKHIKDAHDACGGKPVWLTEFGPVDAGGKPSNSPEFFKSVVPGLDAIPYLHAYAPFMCSADLLMSSPDEISLMGKAYAGLPS</sequence>
<evidence type="ECO:0000313" key="4">
    <source>
        <dbReference type="EMBL" id="KAF4582002.1"/>
    </source>
</evidence>
<dbReference type="InterPro" id="IPR017853">
    <property type="entry name" value="GH"/>
</dbReference>
<dbReference type="Gene3D" id="3.20.20.80">
    <property type="entry name" value="Glycosidases"/>
    <property type="match status" value="1"/>
</dbReference>
<dbReference type="Pfam" id="PF11790">
    <property type="entry name" value="Glyco_hydro_cc"/>
    <property type="match status" value="1"/>
</dbReference>
<evidence type="ECO:0000313" key="5">
    <source>
        <dbReference type="Proteomes" id="UP000562929"/>
    </source>
</evidence>
<gene>
    <name evidence="4" type="ORF">GQ602_006626</name>
</gene>
<dbReference type="EMBL" id="JAACLJ010000008">
    <property type="protein sequence ID" value="KAF4582002.1"/>
    <property type="molecule type" value="Genomic_DNA"/>
</dbReference>
<feature type="signal peptide" evidence="2">
    <location>
        <begin position="1"/>
        <end position="21"/>
    </location>
</feature>
<feature type="chain" id="PRO_5034832913" evidence="2">
    <location>
        <begin position="22"/>
        <end position="420"/>
    </location>
</feature>
<protein>
    <submittedName>
        <fullName evidence="4">Glycoside hydrolase</fullName>
    </submittedName>
</protein>
<feature type="region of interest" description="Disordered" evidence="1">
    <location>
        <begin position="59"/>
        <end position="137"/>
    </location>
</feature>